<feature type="non-terminal residue" evidence="1">
    <location>
        <position position="1"/>
    </location>
</feature>
<keyword evidence="2" id="KW-1185">Reference proteome</keyword>
<feature type="non-terminal residue" evidence="1">
    <location>
        <position position="234"/>
    </location>
</feature>
<sequence>AASWGAALEQAGATHAAVWRRLRAQPARPAVRWIPTHTELKQFQERGLHPLLSAGTMWADFFAKEGARALAVSQGYANFYGVEIECHKQIAAYIAWAMQRMLSRTGRAPSWAQYLRSPCSESEVAKLKADAIIEHVGAAWVQASEGGSFAMAALDASQGPLDPGDLAEAPSTLWALGDTAVDVQGHRLRRAGPTVSCQVCVAWSGSGASRALLEPCRGLPTGEGRDARTYLSNL</sequence>
<protein>
    <submittedName>
        <fullName evidence="1">Uncharacterized protein</fullName>
    </submittedName>
</protein>
<evidence type="ECO:0000313" key="1">
    <source>
        <dbReference type="EMBL" id="CAK0847001.1"/>
    </source>
</evidence>
<name>A0ABN9TLX4_9DINO</name>
<dbReference type="Proteomes" id="UP001189429">
    <property type="component" value="Unassembled WGS sequence"/>
</dbReference>
<evidence type="ECO:0000313" key="2">
    <source>
        <dbReference type="Proteomes" id="UP001189429"/>
    </source>
</evidence>
<comment type="caution">
    <text evidence="1">The sequence shown here is derived from an EMBL/GenBank/DDBJ whole genome shotgun (WGS) entry which is preliminary data.</text>
</comment>
<dbReference type="EMBL" id="CAUYUJ010014861">
    <property type="protein sequence ID" value="CAK0847001.1"/>
    <property type="molecule type" value="Genomic_DNA"/>
</dbReference>
<organism evidence="1 2">
    <name type="scientific">Prorocentrum cordatum</name>
    <dbReference type="NCBI Taxonomy" id="2364126"/>
    <lineage>
        <taxon>Eukaryota</taxon>
        <taxon>Sar</taxon>
        <taxon>Alveolata</taxon>
        <taxon>Dinophyceae</taxon>
        <taxon>Prorocentrales</taxon>
        <taxon>Prorocentraceae</taxon>
        <taxon>Prorocentrum</taxon>
    </lineage>
</organism>
<reference evidence="1" key="1">
    <citation type="submission" date="2023-10" db="EMBL/GenBank/DDBJ databases">
        <authorList>
            <person name="Chen Y."/>
            <person name="Shah S."/>
            <person name="Dougan E. K."/>
            <person name="Thang M."/>
            <person name="Chan C."/>
        </authorList>
    </citation>
    <scope>NUCLEOTIDE SEQUENCE [LARGE SCALE GENOMIC DNA]</scope>
</reference>
<proteinExistence type="predicted"/>
<gene>
    <name evidence="1" type="ORF">PCOR1329_LOCUS40343</name>
</gene>
<accession>A0ABN9TLX4</accession>